<dbReference type="GO" id="GO:0051287">
    <property type="term" value="F:NAD binding"/>
    <property type="evidence" value="ECO:0007669"/>
    <property type="project" value="InterPro"/>
</dbReference>
<dbReference type="EC" id="1.1.1.85" evidence="4 14"/>
<comment type="cofactor">
    <cofactor evidence="1">
        <name>Mn(2+)</name>
        <dbReference type="ChEBI" id="CHEBI:29035"/>
    </cofactor>
</comment>
<dbReference type="GO" id="GO:0005829">
    <property type="term" value="C:cytosol"/>
    <property type="evidence" value="ECO:0007669"/>
    <property type="project" value="TreeGrafter"/>
</dbReference>
<reference evidence="16 17" key="1">
    <citation type="submission" date="2019-11" db="EMBL/GenBank/DDBJ databases">
        <title>Venturia inaequalis Genome Resource.</title>
        <authorList>
            <person name="Lichtner F.J."/>
        </authorList>
    </citation>
    <scope>NUCLEOTIDE SEQUENCE [LARGE SCALE GENOMIC DNA]</scope>
    <source>
        <strain evidence="16">Bline_iso_100314</strain>
    </source>
</reference>
<comment type="caution">
    <text evidence="16">The sequence shown here is derived from an EMBL/GenBank/DDBJ whole genome shotgun (WGS) entry which is preliminary data.</text>
</comment>
<evidence type="ECO:0000256" key="5">
    <source>
        <dbReference type="ARBA" id="ARBA00022430"/>
    </source>
</evidence>
<dbReference type="GO" id="GO:0003862">
    <property type="term" value="F:3-isopropylmalate dehydrogenase activity"/>
    <property type="evidence" value="ECO:0007669"/>
    <property type="project" value="UniProtKB-EC"/>
</dbReference>
<dbReference type="InterPro" id="IPR019818">
    <property type="entry name" value="IsoCit/isopropylmalate_DH_CS"/>
</dbReference>
<dbReference type="UniPathway" id="UPA00048">
    <property type="reaction ID" value="UER00072"/>
</dbReference>
<dbReference type="InterPro" id="IPR024084">
    <property type="entry name" value="IsoPropMal-DH-like_dom"/>
</dbReference>
<comment type="subunit">
    <text evidence="3 14">Homodimer.</text>
</comment>
<evidence type="ECO:0000313" key="16">
    <source>
        <dbReference type="EMBL" id="KAE9978770.1"/>
    </source>
</evidence>
<keyword evidence="10 14" id="KW-0520">NAD</keyword>
<dbReference type="PROSITE" id="PS00470">
    <property type="entry name" value="IDH_IMDH"/>
    <property type="match status" value="1"/>
</dbReference>
<dbReference type="InterPro" id="IPR004429">
    <property type="entry name" value="Isopropylmalate_DH"/>
</dbReference>
<accession>A0A8H3UYM2</accession>
<dbReference type="FunFam" id="3.40.718.10:FF:000006">
    <property type="entry name" value="3-isopropylmalate dehydrogenase"/>
    <property type="match status" value="1"/>
</dbReference>
<keyword evidence="12 14" id="KW-0100">Branched-chain amino acid biosynthesis</keyword>
<comment type="catalytic activity">
    <reaction evidence="14">
        <text>(2R,3S)-3-isopropylmalate + NAD(+) = 4-methyl-2-oxopentanoate + CO2 + NADH</text>
        <dbReference type="Rhea" id="RHEA:32271"/>
        <dbReference type="ChEBI" id="CHEBI:16526"/>
        <dbReference type="ChEBI" id="CHEBI:17865"/>
        <dbReference type="ChEBI" id="CHEBI:35121"/>
        <dbReference type="ChEBI" id="CHEBI:57540"/>
        <dbReference type="ChEBI" id="CHEBI:57945"/>
        <dbReference type="EC" id="1.1.1.85"/>
    </reaction>
</comment>
<evidence type="ECO:0000256" key="1">
    <source>
        <dbReference type="ARBA" id="ARBA00001936"/>
    </source>
</evidence>
<dbReference type="Gene3D" id="3.40.718.10">
    <property type="entry name" value="Isopropylmalate Dehydrogenase"/>
    <property type="match status" value="1"/>
</dbReference>
<comment type="pathway">
    <text evidence="14">Amino-acid biosynthesis; L-leucine biosynthesis; L-leucine from 3-methyl-2-oxobutanoate: step 3/4.</text>
</comment>
<dbReference type="EMBL" id="WNWQ01000105">
    <property type="protein sequence ID" value="KAE9978770.1"/>
    <property type="molecule type" value="Genomic_DNA"/>
</dbReference>
<evidence type="ECO:0000256" key="7">
    <source>
        <dbReference type="ARBA" id="ARBA00022723"/>
    </source>
</evidence>
<dbReference type="PANTHER" id="PTHR42979">
    <property type="entry name" value="3-ISOPROPYLMALATE DEHYDROGENASE"/>
    <property type="match status" value="1"/>
</dbReference>
<keyword evidence="9 13" id="KW-0560">Oxidoreductase</keyword>
<evidence type="ECO:0000256" key="10">
    <source>
        <dbReference type="ARBA" id="ARBA00023027"/>
    </source>
</evidence>
<evidence type="ECO:0000256" key="3">
    <source>
        <dbReference type="ARBA" id="ARBA00011738"/>
    </source>
</evidence>
<protein>
    <recommendedName>
        <fullName evidence="4 14">3-isopropylmalate dehydrogenase</fullName>
        <ecNumber evidence="4 14">1.1.1.85</ecNumber>
    </recommendedName>
</protein>
<evidence type="ECO:0000259" key="15">
    <source>
        <dbReference type="SMART" id="SM01329"/>
    </source>
</evidence>
<comment type="cofactor">
    <cofactor evidence="14">
        <name>Mg(2+)</name>
        <dbReference type="ChEBI" id="CHEBI:18420"/>
    </cofactor>
    <cofactor evidence="14">
        <name>Mn(2+)</name>
        <dbReference type="ChEBI" id="CHEBI:29035"/>
    </cofactor>
    <text evidence="14">Binds 1 Mg(2+) or Mn(2+) ion per subunit.</text>
</comment>
<keyword evidence="7 14" id="KW-0479">Metal-binding</keyword>
<evidence type="ECO:0000313" key="17">
    <source>
        <dbReference type="Proteomes" id="UP000433883"/>
    </source>
</evidence>
<evidence type="ECO:0000256" key="8">
    <source>
        <dbReference type="ARBA" id="ARBA00022842"/>
    </source>
</evidence>
<organism evidence="16 17">
    <name type="scientific">Venturia inaequalis</name>
    <name type="common">Apple scab fungus</name>
    <dbReference type="NCBI Taxonomy" id="5025"/>
    <lineage>
        <taxon>Eukaryota</taxon>
        <taxon>Fungi</taxon>
        <taxon>Dikarya</taxon>
        <taxon>Ascomycota</taxon>
        <taxon>Pezizomycotina</taxon>
        <taxon>Dothideomycetes</taxon>
        <taxon>Pleosporomycetidae</taxon>
        <taxon>Venturiales</taxon>
        <taxon>Venturiaceae</taxon>
        <taxon>Venturia</taxon>
    </lineage>
</organism>
<gene>
    <name evidence="16" type="ORF">BLS_000325</name>
</gene>
<dbReference type="NCBIfam" id="TIGR00169">
    <property type="entry name" value="leuB"/>
    <property type="match status" value="1"/>
</dbReference>
<comment type="similarity">
    <text evidence="2 13">Belongs to the isocitrate and isopropylmalate dehydrogenases family.</text>
</comment>
<dbReference type="GO" id="GO:0009098">
    <property type="term" value="P:L-leucine biosynthetic process"/>
    <property type="evidence" value="ECO:0007669"/>
    <property type="project" value="UniProtKB-UniPathway"/>
</dbReference>
<evidence type="ECO:0000256" key="11">
    <source>
        <dbReference type="ARBA" id="ARBA00023211"/>
    </source>
</evidence>
<feature type="domain" description="Isopropylmalate dehydrogenase-like" evidence="15">
    <location>
        <begin position="173"/>
        <end position="543"/>
    </location>
</feature>
<dbReference type="PANTHER" id="PTHR42979:SF4">
    <property type="entry name" value="3-ISOPROPYLMALATE DEHYDROGENASE"/>
    <property type="match status" value="1"/>
</dbReference>
<dbReference type="SMART" id="SM01329">
    <property type="entry name" value="Iso_dh"/>
    <property type="match status" value="1"/>
</dbReference>
<keyword evidence="8" id="KW-0460">Magnesium</keyword>
<name>A0A8H3UYM2_VENIN</name>
<sequence length="554" mass="60102">MSTIPDKEAWEGHPDFKPLAYGHEYINILRFWASVYKSFSEAQVSDRLESLTSKLTTELGEYVEKGEGSQPFHQVLKEMVEPVKGIIKALKTKENTDIDAEVGVLVESLKKYDDKLYETGLITSIKWDWPLTEEDKEEMRKRWERIEAKQKQQEKEREERGQSSLTMASPPYQILVLPGDHAGPEVMTEALKVLSIIDNHLSSRASSNTPVFALTTELAGGCSINVHGIPVTPAVLAKAAASHAILFGSVGGPEWGTAQPNPESGLLQLRKHIGAFANLRPCKLYSKSLVEKSPLKEDVIRDVDFMLLRENCGGAYFGEKIEDYEKGVASDSWIYTIAEVERCAHVAASLALQEQALGKPGLVTSADKANVLASGRLWRRAVTSTFSTSYPEIPLQHQLADSLSMLLCTKPSSFNGIILTDNTFGDMLSDQSGGLLGTLGVLPSASLCASPTDTSGKPVPVKGLYEPVHGSAPDIAGQGRVNPVAEILSVAMMLRYSFCLLDEAALIEKAVQRVLDGKDIGGLEIRTGDLGGSATTSDVGDAVCGVLKELLASR</sequence>
<keyword evidence="5 14" id="KW-0432">Leucine biosynthesis</keyword>
<dbReference type="Proteomes" id="UP000433883">
    <property type="component" value="Unassembled WGS sequence"/>
</dbReference>
<evidence type="ECO:0000256" key="9">
    <source>
        <dbReference type="ARBA" id="ARBA00023002"/>
    </source>
</evidence>
<dbReference type="GO" id="GO:0000287">
    <property type="term" value="F:magnesium ion binding"/>
    <property type="evidence" value="ECO:0007669"/>
    <property type="project" value="InterPro"/>
</dbReference>
<evidence type="ECO:0000256" key="12">
    <source>
        <dbReference type="ARBA" id="ARBA00023304"/>
    </source>
</evidence>
<evidence type="ECO:0000256" key="2">
    <source>
        <dbReference type="ARBA" id="ARBA00007769"/>
    </source>
</evidence>
<evidence type="ECO:0000256" key="14">
    <source>
        <dbReference type="RuleBase" id="RU004445"/>
    </source>
</evidence>
<comment type="function">
    <text evidence="14">Catalyzes the oxidation of 3-carboxy-2-hydroxy-4-methylpentanoate (3-isopropylmalate) to 3-carboxy-4-methyl-2-oxopentanoate. The product decarboxylates to 4-methyl-2 oxopentanoate.</text>
</comment>
<evidence type="ECO:0000256" key="13">
    <source>
        <dbReference type="RuleBase" id="RU004443"/>
    </source>
</evidence>
<dbReference type="SUPFAM" id="SSF53659">
    <property type="entry name" value="Isocitrate/Isopropylmalate dehydrogenase-like"/>
    <property type="match status" value="1"/>
</dbReference>
<keyword evidence="11" id="KW-0464">Manganese</keyword>
<dbReference type="Pfam" id="PF00180">
    <property type="entry name" value="Iso_dh"/>
    <property type="match status" value="1"/>
</dbReference>
<dbReference type="AlphaFoldDB" id="A0A8H3UYM2"/>
<proteinExistence type="inferred from homology"/>
<evidence type="ECO:0000256" key="4">
    <source>
        <dbReference type="ARBA" id="ARBA00013101"/>
    </source>
</evidence>
<keyword evidence="6" id="KW-0028">Amino-acid biosynthesis</keyword>
<evidence type="ECO:0000256" key="6">
    <source>
        <dbReference type="ARBA" id="ARBA00022605"/>
    </source>
</evidence>